<proteinExistence type="predicted"/>
<protein>
    <submittedName>
        <fullName evidence="2">Nif11-like leader peptide family natural product</fullName>
    </submittedName>
</protein>
<dbReference type="Proteomes" id="UP001595834">
    <property type="component" value="Unassembled WGS sequence"/>
</dbReference>
<sequence length="99" mass="11510">MSGNNAVEFLRHIAGRPDILDSLKTRSKDEVIEAADSFGFPFTNQEFDDIIWDLEGKLAEWRGEAFDGTFPLWQTMWGKYYLEYLVIDLIPSFEETKLI</sequence>
<feature type="domain" description="Nif11" evidence="1">
    <location>
        <begin position="1"/>
        <end position="47"/>
    </location>
</feature>
<name>A0ABV9UDY2_9ACTN</name>
<keyword evidence="3" id="KW-1185">Reference proteome</keyword>
<gene>
    <name evidence="2" type="ORF">ACFPFX_02775</name>
</gene>
<organism evidence="2 3">
    <name type="scientific">Streptomyces mauvecolor</name>
    <dbReference type="NCBI Taxonomy" id="58345"/>
    <lineage>
        <taxon>Bacteria</taxon>
        <taxon>Bacillati</taxon>
        <taxon>Actinomycetota</taxon>
        <taxon>Actinomycetes</taxon>
        <taxon>Kitasatosporales</taxon>
        <taxon>Streptomycetaceae</taxon>
        <taxon>Streptomyces</taxon>
    </lineage>
</organism>
<evidence type="ECO:0000259" key="1">
    <source>
        <dbReference type="Pfam" id="PF07862"/>
    </source>
</evidence>
<reference evidence="3" key="1">
    <citation type="journal article" date="2019" name="Int. J. Syst. Evol. Microbiol.">
        <title>The Global Catalogue of Microorganisms (GCM) 10K type strain sequencing project: providing services to taxonomists for standard genome sequencing and annotation.</title>
        <authorList>
            <consortium name="The Broad Institute Genomics Platform"/>
            <consortium name="The Broad Institute Genome Sequencing Center for Infectious Disease"/>
            <person name="Wu L."/>
            <person name="Ma J."/>
        </authorList>
    </citation>
    <scope>NUCLEOTIDE SEQUENCE [LARGE SCALE GENOMIC DNA]</scope>
    <source>
        <strain evidence="3">CCM 7224</strain>
    </source>
</reference>
<comment type="caution">
    <text evidence="2">The sequence shown here is derived from an EMBL/GenBank/DDBJ whole genome shotgun (WGS) entry which is preliminary data.</text>
</comment>
<dbReference type="EMBL" id="JBHSIZ010000003">
    <property type="protein sequence ID" value="MFC4955214.1"/>
    <property type="molecule type" value="Genomic_DNA"/>
</dbReference>
<accession>A0ABV9UDY2</accession>
<evidence type="ECO:0000313" key="2">
    <source>
        <dbReference type="EMBL" id="MFC4955214.1"/>
    </source>
</evidence>
<dbReference type="RefSeq" id="WP_344371034.1">
    <property type="nucleotide sequence ID" value="NZ_BAAASQ010000002.1"/>
</dbReference>
<dbReference type="InterPro" id="IPR012903">
    <property type="entry name" value="Nif11"/>
</dbReference>
<dbReference type="Pfam" id="PF07862">
    <property type="entry name" value="Nif11"/>
    <property type="match status" value="1"/>
</dbReference>
<evidence type="ECO:0000313" key="3">
    <source>
        <dbReference type="Proteomes" id="UP001595834"/>
    </source>
</evidence>